<evidence type="ECO:0000313" key="5">
    <source>
        <dbReference type="Proteomes" id="UP000271291"/>
    </source>
</evidence>
<reference evidence="4 6" key="1">
    <citation type="submission" date="2018-04" db="EMBL/GenBank/DDBJ databases">
        <title>Complete genome sequences of Streptomyces griseoviridis K61 and characterization of antagonistic properties of biological control agents.</title>
        <authorList>
            <person name="Mariita R.M."/>
            <person name="Sello J.K."/>
        </authorList>
    </citation>
    <scope>NUCLEOTIDE SEQUENCE [LARGE SCALE GENOMIC DNA]</scope>
    <source>
        <strain evidence="4 6">K61</strain>
    </source>
</reference>
<dbReference type="RefSeq" id="WP_127178436.1">
    <property type="nucleotide sequence ID" value="NZ_CP029078.1"/>
</dbReference>
<dbReference type="EMBL" id="CP029078">
    <property type="protein sequence ID" value="QCN87589.1"/>
    <property type="molecule type" value="Genomic_DNA"/>
</dbReference>
<keyword evidence="3" id="KW-0808">Transferase</keyword>
<evidence type="ECO:0000259" key="2">
    <source>
        <dbReference type="Pfam" id="PF22181"/>
    </source>
</evidence>
<reference evidence="3 5" key="2">
    <citation type="submission" date="2018-12" db="EMBL/GenBank/DDBJ databases">
        <title>Streptomyces griseoviridis F1-27 complete genome.</title>
        <authorList>
            <person name="Mariita R.M."/>
            <person name="Sello J.K."/>
        </authorList>
    </citation>
    <scope>NUCLEOTIDE SEQUENCE [LARGE SCALE GENOMIC DNA]</scope>
    <source>
        <strain evidence="3 5">F1-27</strain>
    </source>
</reference>
<dbReference type="InterPro" id="IPR029044">
    <property type="entry name" value="Nucleotide-diphossugar_trans"/>
</dbReference>
<sequence length="671" mass="73301">MPGPTVSVIIAAYNAMPYLTRCVTSVAEQTIGRETLEVIVVDDGSTDGTAAELERLNALYPDLLRIFRQPNSGGPSAPRNLGLDHARGRFVFFLDADDHLGPEALERMVHAAERNSTDIVLGRTVGVGGRGAPASMYDRNQPRTDVFSSRVWWTLNPMKLFRRALLEEHALRFPTDLPIGEDQVFVGAAYLHADGISVVADYDCLFWVLRADGGNITRRMKGSELRVRFLPRVVDLLLEHVPAGPGRDHLAHRHLTVDVRNIVVGQLVHEPRATQQKMLAQLADAIAPLLHEGMDQRLSAMARLRLHLVRHRMLDELIALVAFERDLEESGAATPLLVENGRAYARYPFLRDPARPVPDHCYDVTDRLAVRHHVSRAELSGPTLHLAGHAHLHRVPTHDVGTELVLRERDSGVEHRLPVTHTATPGLGADEDQGRFAYERAGFTARVDIATAAGGAPLGDGLWDVSLAVGAQGLSRETRIGRVRAGEVSGATRTHVVTADGGLRAVTLYTTRPHGNFTLDLGERKHTVLSHLTVDGIRWAAGAPVPELEINGLCTLAGYPEGALRVVLDDGRGATAAFAARRDGDVGFVVRVPVTGLAAGVWGGELRLGGWALPLPPLPAGLPPARWRRHGLPRYAKPAPGGAGRRRFALRVARTALLRALLRRLRRPRRR</sequence>
<evidence type="ECO:0000313" key="6">
    <source>
        <dbReference type="Proteomes" id="UP000501753"/>
    </source>
</evidence>
<dbReference type="CDD" id="cd00761">
    <property type="entry name" value="Glyco_tranf_GTA_type"/>
    <property type="match status" value="1"/>
</dbReference>
<dbReference type="InterPro" id="IPR050834">
    <property type="entry name" value="Glycosyltransf_2"/>
</dbReference>
<dbReference type="Proteomes" id="UP000501753">
    <property type="component" value="Chromosome"/>
</dbReference>
<dbReference type="Gene3D" id="3.90.550.10">
    <property type="entry name" value="Spore Coat Polysaccharide Biosynthesis Protein SpsA, Chain A"/>
    <property type="match status" value="1"/>
</dbReference>
<gene>
    <name evidence="4" type="ORF">DDJ31_23725</name>
    <name evidence="3" type="ORF">ELQ87_15565</name>
</gene>
<dbReference type="Pfam" id="PF00535">
    <property type="entry name" value="Glycos_transf_2"/>
    <property type="match status" value="1"/>
</dbReference>
<dbReference type="EMBL" id="CP034687">
    <property type="protein sequence ID" value="AZS85564.1"/>
    <property type="molecule type" value="Genomic_DNA"/>
</dbReference>
<feature type="domain" description="Glycosyltransferase 2-like" evidence="1">
    <location>
        <begin position="7"/>
        <end position="147"/>
    </location>
</feature>
<dbReference type="InterPro" id="IPR054028">
    <property type="entry name" value="TarS/TarP_linker"/>
</dbReference>
<evidence type="ECO:0000313" key="3">
    <source>
        <dbReference type="EMBL" id="AZS85564.1"/>
    </source>
</evidence>
<dbReference type="KEGG" id="sgd:ELQ87_15565"/>
<dbReference type="AlphaFoldDB" id="A0A3Q9KRE7"/>
<dbReference type="PANTHER" id="PTHR43685:SF11">
    <property type="entry name" value="GLYCOSYLTRANSFERASE TAGX-RELATED"/>
    <property type="match status" value="1"/>
</dbReference>
<dbReference type="GO" id="GO:0016740">
    <property type="term" value="F:transferase activity"/>
    <property type="evidence" value="ECO:0007669"/>
    <property type="project" value="UniProtKB-KW"/>
</dbReference>
<dbReference type="Proteomes" id="UP000271291">
    <property type="component" value="Chromosome"/>
</dbReference>
<keyword evidence="6" id="KW-1185">Reference proteome</keyword>
<dbReference type="PANTHER" id="PTHR43685">
    <property type="entry name" value="GLYCOSYLTRANSFERASE"/>
    <property type="match status" value="1"/>
</dbReference>
<dbReference type="OrthoDB" id="2676521at2"/>
<organism evidence="3 5">
    <name type="scientific">Streptomyces griseoviridis</name>
    <dbReference type="NCBI Taxonomy" id="45398"/>
    <lineage>
        <taxon>Bacteria</taxon>
        <taxon>Bacillati</taxon>
        <taxon>Actinomycetota</taxon>
        <taxon>Actinomycetes</taxon>
        <taxon>Kitasatosporales</taxon>
        <taxon>Streptomycetaceae</taxon>
        <taxon>Streptomyces</taxon>
    </lineage>
</organism>
<proteinExistence type="predicted"/>
<dbReference type="Pfam" id="PF22181">
    <property type="entry name" value="TarS_linker"/>
    <property type="match status" value="1"/>
</dbReference>
<feature type="domain" description="TarS/TarP linker" evidence="2">
    <location>
        <begin position="230"/>
        <end position="320"/>
    </location>
</feature>
<evidence type="ECO:0000259" key="1">
    <source>
        <dbReference type="Pfam" id="PF00535"/>
    </source>
</evidence>
<name>A0A3Q9KRE7_STRGD</name>
<accession>A0A3Q9KRE7</accession>
<dbReference type="InterPro" id="IPR001173">
    <property type="entry name" value="Glyco_trans_2-like"/>
</dbReference>
<protein>
    <submittedName>
        <fullName evidence="3">Glycosyltransferase family 2 protein</fullName>
    </submittedName>
</protein>
<evidence type="ECO:0000313" key="4">
    <source>
        <dbReference type="EMBL" id="QCN87589.1"/>
    </source>
</evidence>
<dbReference type="SUPFAM" id="SSF53448">
    <property type="entry name" value="Nucleotide-diphospho-sugar transferases"/>
    <property type="match status" value="1"/>
</dbReference>